<keyword evidence="4" id="KW-0676">Redox-active center</keyword>
<dbReference type="PROSITE" id="PS51352">
    <property type="entry name" value="THIOREDOXIN_2"/>
    <property type="match status" value="1"/>
</dbReference>
<keyword evidence="3" id="KW-0560">Oxidoreductase</keyword>
<dbReference type="SUPFAM" id="SSF52833">
    <property type="entry name" value="Thioredoxin-like"/>
    <property type="match status" value="1"/>
</dbReference>
<evidence type="ECO:0000256" key="2">
    <source>
        <dbReference type="ARBA" id="ARBA00022862"/>
    </source>
</evidence>
<dbReference type="Gene3D" id="3.40.30.10">
    <property type="entry name" value="Glutaredoxin"/>
    <property type="match status" value="1"/>
</dbReference>
<evidence type="ECO:0000256" key="3">
    <source>
        <dbReference type="ARBA" id="ARBA00023002"/>
    </source>
</evidence>
<dbReference type="Pfam" id="PF00578">
    <property type="entry name" value="AhpC-TSA"/>
    <property type="match status" value="1"/>
</dbReference>
<dbReference type="Proteomes" id="UP001058271">
    <property type="component" value="Chromosome"/>
</dbReference>
<feature type="domain" description="Thioredoxin" evidence="5">
    <location>
        <begin position="19"/>
        <end position="168"/>
    </location>
</feature>
<protein>
    <submittedName>
        <fullName evidence="6">Peroxiredoxin</fullName>
    </submittedName>
</protein>
<accession>A0ABY5Z047</accession>
<evidence type="ECO:0000259" key="5">
    <source>
        <dbReference type="PROSITE" id="PS51352"/>
    </source>
</evidence>
<evidence type="ECO:0000256" key="4">
    <source>
        <dbReference type="ARBA" id="ARBA00023284"/>
    </source>
</evidence>
<dbReference type="PANTHER" id="PTHR43110">
    <property type="entry name" value="THIOL PEROXIDASE"/>
    <property type="match status" value="1"/>
</dbReference>
<evidence type="ECO:0000256" key="1">
    <source>
        <dbReference type="ARBA" id="ARBA00022559"/>
    </source>
</evidence>
<evidence type="ECO:0000313" key="6">
    <source>
        <dbReference type="EMBL" id="UWZ35380.1"/>
    </source>
</evidence>
<name>A0ABY5Z047_9ACTN</name>
<keyword evidence="7" id="KW-1185">Reference proteome</keyword>
<dbReference type="InterPro" id="IPR013766">
    <property type="entry name" value="Thioredoxin_domain"/>
</dbReference>
<evidence type="ECO:0000313" key="7">
    <source>
        <dbReference type="Proteomes" id="UP001058271"/>
    </source>
</evidence>
<sequence length="168" mass="18528">MRASVGPRYDTWHAHVVTLEVGYEAPDFVLKDQNNQEVRLSAFRGRKAVLLVFYPLAFTGTCQGELGAVRDNLGDFQNDNVQVLTVSVDSPYSHKVWADREGFGFPLLSDFWPHGAVARSYGVFNEKAGFSNRGTFLIDSAGVVRFAEALGPGTARDQESWRTAIAAL</sequence>
<dbReference type="PANTHER" id="PTHR43110:SF1">
    <property type="entry name" value="THIOL PEROXIDASE"/>
    <property type="match status" value="1"/>
</dbReference>
<dbReference type="InterPro" id="IPR000866">
    <property type="entry name" value="AhpC/TSA"/>
</dbReference>
<organism evidence="6 7">
    <name type="scientific">Dactylosporangium roseum</name>
    <dbReference type="NCBI Taxonomy" id="47989"/>
    <lineage>
        <taxon>Bacteria</taxon>
        <taxon>Bacillati</taxon>
        <taxon>Actinomycetota</taxon>
        <taxon>Actinomycetes</taxon>
        <taxon>Micromonosporales</taxon>
        <taxon>Micromonosporaceae</taxon>
        <taxon>Dactylosporangium</taxon>
    </lineage>
</organism>
<gene>
    <name evidence="6" type="ORF">Drose_30260</name>
</gene>
<proteinExistence type="predicted"/>
<dbReference type="InterPro" id="IPR024706">
    <property type="entry name" value="Peroxiredoxin_AhpC-typ"/>
</dbReference>
<keyword evidence="2" id="KW-0049">Antioxidant</keyword>
<dbReference type="InterPro" id="IPR050455">
    <property type="entry name" value="Tpx_Peroxidase_subfamily"/>
</dbReference>
<dbReference type="InterPro" id="IPR036249">
    <property type="entry name" value="Thioredoxin-like_sf"/>
</dbReference>
<keyword evidence="1" id="KW-0575">Peroxidase</keyword>
<reference evidence="6" key="1">
    <citation type="submission" date="2021-04" db="EMBL/GenBank/DDBJ databases">
        <title>Biosynthetic gene clusters of Dactylosporangioum roseum.</title>
        <authorList>
            <person name="Hartkoorn R.C."/>
            <person name="Beaudoing E."/>
            <person name="Hot D."/>
            <person name="Moureu S."/>
        </authorList>
    </citation>
    <scope>NUCLEOTIDE SEQUENCE</scope>
    <source>
        <strain evidence="6">NRRL B-16295</strain>
    </source>
</reference>
<dbReference type="PIRSF" id="PIRSF000239">
    <property type="entry name" value="AHPC"/>
    <property type="match status" value="1"/>
</dbReference>
<dbReference type="CDD" id="cd03018">
    <property type="entry name" value="PRX_AhpE_like"/>
    <property type="match status" value="1"/>
</dbReference>
<dbReference type="EMBL" id="CP073721">
    <property type="protein sequence ID" value="UWZ35380.1"/>
    <property type="molecule type" value="Genomic_DNA"/>
</dbReference>